<evidence type="ECO:0000256" key="12">
    <source>
        <dbReference type="RuleBase" id="RU000512"/>
    </source>
</evidence>
<feature type="binding site" evidence="9">
    <location>
        <begin position="68"/>
        <end position="77"/>
    </location>
    <ligand>
        <name>substrate</name>
    </ligand>
</feature>
<evidence type="ECO:0000256" key="1">
    <source>
        <dbReference type="ARBA" id="ARBA00002356"/>
    </source>
</evidence>
<comment type="subunit">
    <text evidence="3 9">Homodimer.</text>
</comment>
<feature type="binding site" evidence="9 11">
    <location>
        <position position="41"/>
    </location>
    <ligand>
        <name>substrate</name>
    </ligand>
</feature>
<evidence type="ECO:0000256" key="8">
    <source>
        <dbReference type="ARBA" id="ARBA00061012"/>
    </source>
</evidence>
<dbReference type="Pfam" id="PF00215">
    <property type="entry name" value="OMPdecase"/>
    <property type="match status" value="1"/>
</dbReference>
<evidence type="ECO:0000256" key="6">
    <source>
        <dbReference type="ARBA" id="ARBA00023239"/>
    </source>
</evidence>
<evidence type="ECO:0000256" key="11">
    <source>
        <dbReference type="PIRSR" id="PIRSR614732-2"/>
    </source>
</evidence>
<dbReference type="InterPro" id="IPR001754">
    <property type="entry name" value="OMPdeCOase_dom"/>
</dbReference>
<dbReference type="HAMAP" id="MF_01200_B">
    <property type="entry name" value="OMPdecase_type1_B"/>
    <property type="match status" value="1"/>
</dbReference>
<feature type="binding site" evidence="9 11">
    <location>
        <position position="224"/>
    </location>
    <ligand>
        <name>substrate</name>
    </ligand>
</feature>
<dbReference type="GO" id="GO:0005829">
    <property type="term" value="C:cytosol"/>
    <property type="evidence" value="ECO:0007669"/>
    <property type="project" value="TreeGrafter"/>
</dbReference>
<dbReference type="SMART" id="SM00934">
    <property type="entry name" value="OMPdecase"/>
    <property type="match status" value="1"/>
</dbReference>
<feature type="active site" description="For OMPdecase activity" evidence="10">
    <location>
        <position position="68"/>
    </location>
</feature>
<dbReference type="OrthoDB" id="9806203at2"/>
<dbReference type="PROSITE" id="PS00156">
    <property type="entry name" value="OMPDECASE"/>
    <property type="match status" value="1"/>
</dbReference>
<comment type="catalytic activity">
    <reaction evidence="7 9 12">
        <text>orotidine 5'-phosphate + H(+) = UMP + CO2</text>
        <dbReference type="Rhea" id="RHEA:11596"/>
        <dbReference type="ChEBI" id="CHEBI:15378"/>
        <dbReference type="ChEBI" id="CHEBI:16526"/>
        <dbReference type="ChEBI" id="CHEBI:57538"/>
        <dbReference type="ChEBI" id="CHEBI:57865"/>
        <dbReference type="EC" id="4.1.1.23"/>
    </reaction>
</comment>
<dbReference type="NCBIfam" id="TIGR01740">
    <property type="entry name" value="pyrF"/>
    <property type="match status" value="1"/>
</dbReference>
<organism evidence="14 15">
    <name type="scientific">Prochlorothrix hollandica PCC 9006 = CALU 1027</name>
    <dbReference type="NCBI Taxonomy" id="317619"/>
    <lineage>
        <taxon>Bacteria</taxon>
        <taxon>Bacillati</taxon>
        <taxon>Cyanobacteriota</taxon>
        <taxon>Cyanophyceae</taxon>
        <taxon>Prochlorotrichales</taxon>
        <taxon>Prochlorotrichaceae</taxon>
        <taxon>Prochlorothrix</taxon>
    </lineage>
</organism>
<comment type="caution">
    <text evidence="14">The sequence shown here is derived from an EMBL/GenBank/DDBJ whole genome shotgun (WGS) entry which is preliminary data.</text>
</comment>
<dbReference type="RefSeq" id="WP_017710986.1">
    <property type="nucleotide sequence ID" value="NZ_KB235933.1"/>
</dbReference>
<dbReference type="Gene3D" id="3.20.20.70">
    <property type="entry name" value="Aldolase class I"/>
    <property type="match status" value="1"/>
</dbReference>
<evidence type="ECO:0000256" key="9">
    <source>
        <dbReference type="HAMAP-Rule" id="MF_01200"/>
    </source>
</evidence>
<name>A0A0M2PZE5_PROHO</name>
<sequence>MLFAKSPGDSPDRRIIVPLDVPTLAQAKALVDQLPQVSFWKVGLELFVSGGAPILAELRQRGARIFLDLKFHDIPNTMAGACAAAATYGVDFLTVHASAGRDALTAAQAAATTAAQTAGHPSPHILAVTLLTSLNSRHLAFDLKVSLDPWDYVQQMAMLALDSGVAGVVCSPQEIAAVRQVCPVPFQIVCPGVRPDWATAGDQQRTLTPAAAIAAGADYLVIGRPITQAADPAAAFARICDELN</sequence>
<feature type="binding site" evidence="9 11">
    <location>
        <position position="20"/>
    </location>
    <ligand>
        <name>substrate</name>
    </ligand>
</feature>
<feature type="active site" description="Proton donor" evidence="9">
    <location>
        <position position="70"/>
    </location>
</feature>
<evidence type="ECO:0000313" key="14">
    <source>
        <dbReference type="EMBL" id="KKI99766.1"/>
    </source>
</evidence>
<feature type="active site" description="For OMPdecase activity" evidence="10">
    <location>
        <position position="70"/>
    </location>
</feature>
<evidence type="ECO:0000259" key="13">
    <source>
        <dbReference type="SMART" id="SM00934"/>
    </source>
</evidence>
<dbReference type="SUPFAM" id="SSF51366">
    <property type="entry name" value="Ribulose-phoshate binding barrel"/>
    <property type="match status" value="1"/>
</dbReference>
<dbReference type="InterPro" id="IPR018089">
    <property type="entry name" value="OMPdecase_AS"/>
</dbReference>
<dbReference type="GO" id="GO:0004590">
    <property type="term" value="F:orotidine-5'-phosphate decarboxylase activity"/>
    <property type="evidence" value="ECO:0007669"/>
    <property type="project" value="UniProtKB-UniRule"/>
</dbReference>
<protein>
    <recommendedName>
        <fullName evidence="9">Orotidine 5'-phosphate decarboxylase</fullName>
        <ecNumber evidence="9">4.1.1.23</ecNumber>
    </recommendedName>
    <alternativeName>
        <fullName evidence="9">OMP decarboxylase</fullName>
        <shortName evidence="9">OMPDCase</shortName>
        <shortName evidence="9">OMPdecase</shortName>
    </alternativeName>
</protein>
<proteinExistence type="inferred from homology"/>
<comment type="similarity">
    <text evidence="8 9">Belongs to the OMP decarboxylase family. Type 1 subfamily.</text>
</comment>
<evidence type="ECO:0000256" key="3">
    <source>
        <dbReference type="ARBA" id="ARBA00011738"/>
    </source>
</evidence>
<feature type="domain" description="Orotidine 5'-phosphate decarboxylase" evidence="13">
    <location>
        <begin position="14"/>
        <end position="239"/>
    </location>
</feature>
<dbReference type="Proteomes" id="UP000034681">
    <property type="component" value="Unassembled WGS sequence"/>
</dbReference>
<feature type="binding site" evidence="9 11">
    <location>
        <position position="132"/>
    </location>
    <ligand>
        <name>substrate</name>
    </ligand>
</feature>
<comment type="pathway">
    <text evidence="2 9 12">Pyrimidine metabolism; UMP biosynthesis via de novo pathway; UMP from orotate: step 2/2.</text>
</comment>
<dbReference type="eggNOG" id="COG0284">
    <property type="taxonomic scope" value="Bacteria"/>
</dbReference>
<dbReference type="EC" id="4.1.1.23" evidence="9"/>
<feature type="binding site" evidence="9 11">
    <location>
        <position position="223"/>
    </location>
    <ligand>
        <name>substrate</name>
    </ligand>
</feature>
<dbReference type="PANTHER" id="PTHR32119:SF2">
    <property type="entry name" value="OROTIDINE 5'-PHOSPHATE DECARBOXYLASE"/>
    <property type="match status" value="1"/>
</dbReference>
<dbReference type="InterPro" id="IPR013785">
    <property type="entry name" value="Aldolase_TIM"/>
</dbReference>
<evidence type="ECO:0000256" key="5">
    <source>
        <dbReference type="ARBA" id="ARBA00022975"/>
    </source>
</evidence>
<dbReference type="InterPro" id="IPR014732">
    <property type="entry name" value="OMPdecase"/>
</dbReference>
<accession>A0A0M2PZE5</accession>
<keyword evidence="15" id="KW-1185">Reference proteome</keyword>
<gene>
    <name evidence="9" type="primary">pyrF</name>
    <name evidence="14" type="ORF">PROH_07805</name>
</gene>
<dbReference type="NCBIfam" id="NF001273">
    <property type="entry name" value="PRK00230.1"/>
    <property type="match status" value="1"/>
</dbReference>
<feature type="binding site" evidence="9 11">
    <location>
        <position position="194"/>
    </location>
    <ligand>
        <name>substrate</name>
    </ligand>
</feature>
<keyword evidence="6 9" id="KW-0456">Lyase</keyword>
<feature type="active site" description="For OMPdecase activity" evidence="10">
    <location>
        <position position="73"/>
    </location>
</feature>
<evidence type="ECO:0000256" key="2">
    <source>
        <dbReference type="ARBA" id="ARBA00004861"/>
    </source>
</evidence>
<dbReference type="InterPro" id="IPR011060">
    <property type="entry name" value="RibuloseP-bd_barrel"/>
</dbReference>
<dbReference type="CDD" id="cd04725">
    <property type="entry name" value="OMP_decarboxylase_like"/>
    <property type="match status" value="1"/>
</dbReference>
<evidence type="ECO:0000256" key="7">
    <source>
        <dbReference type="ARBA" id="ARBA00049157"/>
    </source>
</evidence>
<reference evidence="14" key="1">
    <citation type="submission" date="2012-04" db="EMBL/GenBank/DDBJ databases">
        <authorList>
            <person name="Borisov I.G."/>
            <person name="Ivanikova N.V."/>
            <person name="Pinevich A.V."/>
        </authorList>
    </citation>
    <scope>NUCLEOTIDE SEQUENCE</scope>
    <source>
        <strain evidence="14">CALU 1027</strain>
    </source>
</reference>
<evidence type="ECO:0000256" key="4">
    <source>
        <dbReference type="ARBA" id="ARBA00022793"/>
    </source>
</evidence>
<dbReference type="GO" id="GO:0006207">
    <property type="term" value="P:'de novo' pyrimidine nucleobase biosynthetic process"/>
    <property type="evidence" value="ECO:0007669"/>
    <property type="project" value="InterPro"/>
</dbReference>
<keyword evidence="5 9" id="KW-0665">Pyrimidine biosynthesis</keyword>
<dbReference type="FunFam" id="3.20.20.70:FF:000015">
    <property type="entry name" value="Orotidine 5'-phosphate decarboxylase"/>
    <property type="match status" value="1"/>
</dbReference>
<dbReference type="STRING" id="317619.GCA_000332315_00300"/>
<comment type="function">
    <text evidence="1 9">Catalyzes the decarboxylation of orotidine 5'-monophosphate (OMP) to uridine 5'-monophosphate (UMP).</text>
</comment>
<dbReference type="InterPro" id="IPR047596">
    <property type="entry name" value="OMPdecase_bac"/>
</dbReference>
<dbReference type="AlphaFoldDB" id="A0A0M2PZE5"/>
<dbReference type="GO" id="GO:0044205">
    <property type="term" value="P:'de novo' UMP biosynthetic process"/>
    <property type="evidence" value="ECO:0007669"/>
    <property type="project" value="UniProtKB-UniRule"/>
</dbReference>
<dbReference type="UniPathway" id="UPA00070">
    <property type="reaction ID" value="UER00120"/>
</dbReference>
<dbReference type="EMBL" id="AJTX02000004">
    <property type="protein sequence ID" value="KKI99766.1"/>
    <property type="molecule type" value="Genomic_DNA"/>
</dbReference>
<feature type="binding site" evidence="9 11">
    <location>
        <position position="203"/>
    </location>
    <ligand>
        <name>substrate</name>
    </ligand>
</feature>
<evidence type="ECO:0000313" key="15">
    <source>
        <dbReference type="Proteomes" id="UP000034681"/>
    </source>
</evidence>
<dbReference type="PANTHER" id="PTHR32119">
    <property type="entry name" value="OROTIDINE 5'-PHOSPHATE DECARBOXYLASE"/>
    <property type="match status" value="1"/>
</dbReference>
<keyword evidence="4 9" id="KW-0210">Decarboxylase</keyword>
<evidence type="ECO:0000256" key="10">
    <source>
        <dbReference type="PIRSR" id="PIRSR614732-1"/>
    </source>
</evidence>